<feature type="domain" description="Putative Flp pilus-assembly TadG-like N-terminal" evidence="2">
    <location>
        <begin position="29"/>
        <end position="74"/>
    </location>
</feature>
<accession>A0A517Z480</accession>
<dbReference type="InterPro" id="IPR028087">
    <property type="entry name" value="Tad_N"/>
</dbReference>
<reference evidence="3 4" key="1">
    <citation type="submission" date="2019-02" db="EMBL/GenBank/DDBJ databases">
        <title>Deep-cultivation of Planctomycetes and their phenomic and genomic characterization uncovers novel biology.</title>
        <authorList>
            <person name="Wiegand S."/>
            <person name="Jogler M."/>
            <person name="Boedeker C."/>
            <person name="Pinto D."/>
            <person name="Vollmers J."/>
            <person name="Rivas-Marin E."/>
            <person name="Kohn T."/>
            <person name="Peeters S.H."/>
            <person name="Heuer A."/>
            <person name="Rast P."/>
            <person name="Oberbeckmann S."/>
            <person name="Bunk B."/>
            <person name="Jeske O."/>
            <person name="Meyerdierks A."/>
            <person name="Storesund J.E."/>
            <person name="Kallscheuer N."/>
            <person name="Luecker S."/>
            <person name="Lage O.M."/>
            <person name="Pohl T."/>
            <person name="Merkel B.J."/>
            <person name="Hornburger P."/>
            <person name="Mueller R.-W."/>
            <person name="Bruemmer F."/>
            <person name="Labrenz M."/>
            <person name="Spormann A.M."/>
            <person name="Op den Camp H."/>
            <person name="Overmann J."/>
            <person name="Amann R."/>
            <person name="Jetten M.S.M."/>
            <person name="Mascher T."/>
            <person name="Medema M.H."/>
            <person name="Devos D.P."/>
            <person name="Kaster A.-K."/>
            <person name="Ovreas L."/>
            <person name="Rohde M."/>
            <person name="Galperin M.Y."/>
            <person name="Jogler C."/>
        </authorList>
    </citation>
    <scope>NUCLEOTIDE SEQUENCE [LARGE SCALE GENOMIC DNA]</scope>
    <source>
        <strain evidence="3 4">Mal4</strain>
    </source>
</reference>
<evidence type="ECO:0000313" key="3">
    <source>
        <dbReference type="EMBL" id="QDU37276.1"/>
    </source>
</evidence>
<keyword evidence="1" id="KW-0472">Membrane</keyword>
<keyword evidence="1" id="KW-1133">Transmembrane helix</keyword>
<organism evidence="3 4">
    <name type="scientific">Maioricimonas rarisocia</name>
    <dbReference type="NCBI Taxonomy" id="2528026"/>
    <lineage>
        <taxon>Bacteria</taxon>
        <taxon>Pseudomonadati</taxon>
        <taxon>Planctomycetota</taxon>
        <taxon>Planctomycetia</taxon>
        <taxon>Planctomycetales</taxon>
        <taxon>Planctomycetaceae</taxon>
        <taxon>Maioricimonas</taxon>
    </lineage>
</organism>
<keyword evidence="4" id="KW-1185">Reference proteome</keyword>
<evidence type="ECO:0000313" key="4">
    <source>
        <dbReference type="Proteomes" id="UP000320496"/>
    </source>
</evidence>
<name>A0A517Z480_9PLAN</name>
<evidence type="ECO:0000256" key="1">
    <source>
        <dbReference type="SAM" id="Phobius"/>
    </source>
</evidence>
<evidence type="ECO:0000259" key="2">
    <source>
        <dbReference type="Pfam" id="PF13400"/>
    </source>
</evidence>
<dbReference type="RefSeq" id="WP_145368060.1">
    <property type="nucleotide sequence ID" value="NZ_CP036275.1"/>
</dbReference>
<dbReference type="Pfam" id="PF13400">
    <property type="entry name" value="Tad"/>
    <property type="match status" value="1"/>
</dbReference>
<gene>
    <name evidence="3" type="ORF">Mal4_15860</name>
</gene>
<dbReference type="EMBL" id="CP036275">
    <property type="protein sequence ID" value="QDU37276.1"/>
    <property type="molecule type" value="Genomic_DNA"/>
</dbReference>
<protein>
    <recommendedName>
        <fullName evidence="2">Putative Flp pilus-assembly TadG-like N-terminal domain-containing protein</fullName>
    </recommendedName>
</protein>
<dbReference type="OrthoDB" id="266336at2"/>
<dbReference type="AlphaFoldDB" id="A0A517Z480"/>
<feature type="transmembrane region" description="Helical" evidence="1">
    <location>
        <begin position="31"/>
        <end position="53"/>
    </location>
</feature>
<dbReference type="KEGG" id="mri:Mal4_15860"/>
<sequence length="512" mass="57536">MKRQHHISLLNVLNRVTTRLRSVHSDERGTISILTVFCALMFTMLLILLINVARQLDDKIKMQNAADAAAYSGGVVLARGMNAIAFTNHLEADVFAVTAFLREARDRNAERQVPQILQAWTEMAPSFTIASRYPGSPFDRMAPLASAIPGKVPLEQTFVTSWSEMAAGAAAYALPVFEYILGTPETMDPTAGDHLIPNFQRAILATIPTLARDVTNEIALRHGIRQEDLDSVPAQLRDSPGTLSGSRGPQFGVLWRTTALPVGVTDEFSPMVRTLPVVDPDPYQADYYGVPDGATYLDEARRIRSRIAHDNLRRWIRDRDPTRGLDFADEEARMSQFARLFWTAACAQLEQLLTEEYPNTNVPMMIRHLADAWSNENIDQGFSFVGVVYRRHVEPTGPRMYLNPLNEATDAQTFAEIRLFIPRPRYLCCPWIAPSYGEDGQSGDIVGWYARRDNWSQRWDTFNQNWMVKLVPANSQAIPLILQSPPGGDLNGFRHPDLGLMEMRDLNAINTH</sequence>
<keyword evidence="1" id="KW-0812">Transmembrane</keyword>
<proteinExistence type="predicted"/>
<dbReference type="Proteomes" id="UP000320496">
    <property type="component" value="Chromosome"/>
</dbReference>